<dbReference type="AlphaFoldDB" id="A0AAN8FZL9"/>
<sequence>MPNHDPLCIHKQQYLQPLESGYLRKAILGKVGSSSNEESKTAIEPDADNLPQGEESENHYEVAATNEVEKEENKKEKNVENEVERVEDKKEKTAENEEKRAGKIMPIASADKVYEVKMVKKGAKIRKGSHVKVANSLEGSKERVQEHRNKSREKAEKAHGGSKEKRKG</sequence>
<accession>A0AAN8FZL9</accession>
<dbReference type="EMBL" id="WIXE01015268">
    <property type="protein sequence ID" value="KAK5973613.1"/>
    <property type="molecule type" value="Genomic_DNA"/>
</dbReference>
<evidence type="ECO:0000256" key="1">
    <source>
        <dbReference type="SAM" id="MobiDB-lite"/>
    </source>
</evidence>
<keyword evidence="3" id="KW-1185">Reference proteome</keyword>
<feature type="region of interest" description="Disordered" evidence="1">
    <location>
        <begin position="123"/>
        <end position="168"/>
    </location>
</feature>
<organism evidence="2 3">
    <name type="scientific">Trichostrongylus colubriformis</name>
    <name type="common">Black scour worm</name>
    <dbReference type="NCBI Taxonomy" id="6319"/>
    <lineage>
        <taxon>Eukaryota</taxon>
        <taxon>Metazoa</taxon>
        <taxon>Ecdysozoa</taxon>
        <taxon>Nematoda</taxon>
        <taxon>Chromadorea</taxon>
        <taxon>Rhabditida</taxon>
        <taxon>Rhabditina</taxon>
        <taxon>Rhabditomorpha</taxon>
        <taxon>Strongyloidea</taxon>
        <taxon>Trichostrongylidae</taxon>
        <taxon>Trichostrongylus</taxon>
    </lineage>
</organism>
<feature type="region of interest" description="Disordered" evidence="1">
    <location>
        <begin position="31"/>
        <end position="103"/>
    </location>
</feature>
<evidence type="ECO:0000313" key="3">
    <source>
        <dbReference type="Proteomes" id="UP001331761"/>
    </source>
</evidence>
<reference evidence="2 3" key="1">
    <citation type="submission" date="2019-10" db="EMBL/GenBank/DDBJ databases">
        <title>Assembly and Annotation for the nematode Trichostrongylus colubriformis.</title>
        <authorList>
            <person name="Martin J."/>
        </authorList>
    </citation>
    <scope>NUCLEOTIDE SEQUENCE [LARGE SCALE GENOMIC DNA]</scope>
    <source>
        <strain evidence="2">G859</strain>
        <tissue evidence="2">Whole worm</tissue>
    </source>
</reference>
<proteinExistence type="predicted"/>
<feature type="non-terminal residue" evidence="2">
    <location>
        <position position="168"/>
    </location>
</feature>
<feature type="compositionally biased region" description="Basic and acidic residues" evidence="1">
    <location>
        <begin position="139"/>
        <end position="168"/>
    </location>
</feature>
<dbReference type="Proteomes" id="UP001331761">
    <property type="component" value="Unassembled WGS sequence"/>
</dbReference>
<comment type="caution">
    <text evidence="2">The sequence shown here is derived from an EMBL/GenBank/DDBJ whole genome shotgun (WGS) entry which is preliminary data.</text>
</comment>
<evidence type="ECO:0000313" key="2">
    <source>
        <dbReference type="EMBL" id="KAK5973613.1"/>
    </source>
</evidence>
<protein>
    <submittedName>
        <fullName evidence="2">Uncharacterized protein</fullName>
    </submittedName>
</protein>
<feature type="compositionally biased region" description="Basic and acidic residues" evidence="1">
    <location>
        <begin position="67"/>
        <end position="101"/>
    </location>
</feature>
<name>A0AAN8FZL9_TRICO</name>
<gene>
    <name evidence="2" type="ORF">GCK32_020321</name>
</gene>